<dbReference type="Proteomes" id="UP000076574">
    <property type="component" value="Unassembled WGS sequence"/>
</dbReference>
<dbReference type="KEGG" id="trb:HB776_00370"/>
<reference evidence="3" key="3">
    <citation type="journal article" date="2020" name="Mol. Plant Microbe Interact.">
        <title>Complete genome sequences of four natural Pseudomonas isolates that catabolize a wide range of aromatic compounds relevant to lignin valorization.</title>
        <authorList>
            <person name="Hatmaker E.A."/>
            <person name="Presle G."/>
            <person name="Cannon O."/>
            <person name="Guss A.M."/>
            <person name="Elkins J.G."/>
        </authorList>
    </citation>
    <scope>NUCLEOTIDE SEQUENCE</scope>
    <source>
        <strain evidence="3">581</strain>
    </source>
</reference>
<evidence type="ECO:0000256" key="1">
    <source>
        <dbReference type="SAM" id="MobiDB-lite"/>
    </source>
</evidence>
<reference evidence="2 4" key="1">
    <citation type="submission" date="2016-03" db="EMBL/GenBank/DDBJ databases">
        <title>Microsymbionts genomes from the relict species Vavilovia formosa (Stev.) Fed.</title>
        <authorList>
            <person name="Kopat V."/>
            <person name="Chirak E."/>
            <person name="Kimeklis A."/>
            <person name="Andronov E."/>
        </authorList>
    </citation>
    <scope>NUCLEOTIDE SEQUENCE [LARGE SCALE GENOMIC DNA]</scope>
    <source>
        <strain evidence="2 4">Vaf07</strain>
    </source>
</reference>
<organism evidence="2 4">
    <name type="scientific">Tardiphaga robiniae</name>
    <dbReference type="NCBI Taxonomy" id="943830"/>
    <lineage>
        <taxon>Bacteria</taxon>
        <taxon>Pseudomonadati</taxon>
        <taxon>Pseudomonadota</taxon>
        <taxon>Alphaproteobacteria</taxon>
        <taxon>Hyphomicrobiales</taxon>
        <taxon>Nitrobacteraceae</taxon>
        <taxon>Tardiphaga</taxon>
    </lineage>
</organism>
<keyword evidence="4" id="KW-1185">Reference proteome</keyword>
<gene>
    <name evidence="2" type="ORF">A4A58_19075</name>
    <name evidence="3" type="ORF">HB776_00370</name>
</gene>
<dbReference type="RefSeq" id="WP_068738647.1">
    <property type="nucleotide sequence ID" value="NZ_CP050292.1"/>
</dbReference>
<evidence type="ECO:0000313" key="3">
    <source>
        <dbReference type="EMBL" id="QND69867.1"/>
    </source>
</evidence>
<evidence type="ECO:0000313" key="2">
    <source>
        <dbReference type="EMBL" id="KZD20344.1"/>
    </source>
</evidence>
<sequence length="71" mass="7836">MSNAYVIEVFNRTAGIVVAEERGFRFFSSEPAFDTLEGDHFGSARAAERAAKALMDQRSHKASQSRIATAR</sequence>
<protein>
    <submittedName>
        <fullName evidence="2">Uncharacterized protein</fullName>
    </submittedName>
</protein>
<dbReference type="OrthoDB" id="7584850at2"/>
<dbReference type="EMBL" id="LVYV01000056">
    <property type="protein sequence ID" value="KZD20344.1"/>
    <property type="molecule type" value="Genomic_DNA"/>
</dbReference>
<accession>A0A161QK95</accession>
<name>A0A161QK95_9BRAD</name>
<dbReference type="AlphaFoldDB" id="A0A161QK95"/>
<reference evidence="5" key="2">
    <citation type="journal article" date="2020" name="Mol. Plant Microbe">
        <title>Rhizobial microsymbionts of the narrowly endemic Oxytropis species growing in Kamchatka are characterized by significant genetic diversity and possess a set of genes that are associated with T3SS and T6SS secretion systems and can affect the development of symbiosis.</title>
        <authorList>
            <person name="Safronova V."/>
            <person name="Guro P."/>
            <person name="Sazanova A."/>
            <person name="Kuznetsova I."/>
            <person name="Belimov A."/>
            <person name="Yakubov V."/>
            <person name="Chirak E."/>
            <person name="Afonin A."/>
            <person name="Gogolev Y."/>
            <person name="Andronov E."/>
            <person name="Tikhonovich I."/>
        </authorList>
    </citation>
    <scope>NUCLEOTIDE SEQUENCE [LARGE SCALE GENOMIC DNA]</scope>
    <source>
        <strain evidence="5">581</strain>
    </source>
</reference>
<dbReference type="EMBL" id="CP050292">
    <property type="protein sequence ID" value="QND69867.1"/>
    <property type="molecule type" value="Genomic_DNA"/>
</dbReference>
<dbReference type="Proteomes" id="UP000515291">
    <property type="component" value="Chromosome"/>
</dbReference>
<feature type="compositionally biased region" description="Polar residues" evidence="1">
    <location>
        <begin position="62"/>
        <end position="71"/>
    </location>
</feature>
<evidence type="ECO:0000313" key="5">
    <source>
        <dbReference type="Proteomes" id="UP000515291"/>
    </source>
</evidence>
<feature type="region of interest" description="Disordered" evidence="1">
    <location>
        <begin position="52"/>
        <end position="71"/>
    </location>
</feature>
<evidence type="ECO:0000313" key="4">
    <source>
        <dbReference type="Proteomes" id="UP000076574"/>
    </source>
</evidence>
<proteinExistence type="predicted"/>